<gene>
    <name evidence="3" type="ORF">ACFH04_29275</name>
</gene>
<sequence length="677" mass="72313">MTTAEPTPTRADGSSPSRQPGGRIQDENRDPVREENLTGRADTAPVLEKEPVRTEGSGQAEGPAEDAVLVEDPGAASAEGSSDESAEGSGPAEDPVPPVESTVLCRLRAFAVRHPVVAVTAVAAVVHILWFFFFANSGGDLAAQDAWAEFVGRHPASAYNLAWYGGMHPVSYSVVSPYLMSMLGVRSTMMIAGTLSAGLITLILVRVRAVRNPLPCAFAALFAFLCNAMSGRVTFGLGTMFALGAVAAVFCWPRKWAENRWAKGAVAAPLAGLATASSPVAGLFLGVIAAALFLNGRRPGAYALGLPPAAVVAASALLFPFSGTQPMSLASVSLPFLFAVITLFSVPKEWRTVRTGAAVYGVGVLLTWIIDSQIGSNVTRLAMLFAGVVFLAALPYVVPRSRKWYALVIAFAGMNFWIGFKAVDDIVSTLPAASWARELAPLVDQLGEVGAERGRVEVVPASSHREASAVAPYVNLARGWNRQADMERNPIFYDDTLNASSYKGWLGRWAVHYVVLPMGPPDSNGAEQEAKLIQKGLPYLKEVWSNDNWRLFAVDDPTPLADPPAVVEKAGEGEWTLKVSAPGTVLVRIPYSPWLKLVDEKGKGVEPPQETPESKSRAHGTPKTFTNPNGCLWKAPEDAAGDEWTELLAPKAGTYRLAAPYSLRRGTACPTELRPDH</sequence>
<evidence type="ECO:0000313" key="4">
    <source>
        <dbReference type="Proteomes" id="UP001589887"/>
    </source>
</evidence>
<feature type="transmembrane region" description="Helical" evidence="2">
    <location>
        <begin position="327"/>
        <end position="346"/>
    </location>
</feature>
<evidence type="ECO:0000256" key="1">
    <source>
        <dbReference type="SAM" id="MobiDB-lite"/>
    </source>
</evidence>
<feature type="compositionally biased region" description="Basic and acidic residues" evidence="1">
    <location>
        <begin position="24"/>
        <end position="37"/>
    </location>
</feature>
<dbReference type="EMBL" id="JBHMQV010000009">
    <property type="protein sequence ID" value="MFC0847772.1"/>
    <property type="molecule type" value="Genomic_DNA"/>
</dbReference>
<keyword evidence="2" id="KW-1133">Transmembrane helix</keyword>
<reference evidence="3 4" key="1">
    <citation type="submission" date="2024-09" db="EMBL/GenBank/DDBJ databases">
        <authorList>
            <person name="Sun Q."/>
            <person name="Mori K."/>
        </authorList>
    </citation>
    <scope>NUCLEOTIDE SEQUENCE [LARGE SCALE GENOMIC DNA]</scope>
    <source>
        <strain evidence="3 4">JCM 4557</strain>
    </source>
</reference>
<keyword evidence="2" id="KW-0472">Membrane</keyword>
<keyword evidence="2" id="KW-0812">Transmembrane</keyword>
<organism evidence="3 4">
    <name type="scientific">Streptomyces noboritoensis</name>
    <dbReference type="NCBI Taxonomy" id="67337"/>
    <lineage>
        <taxon>Bacteria</taxon>
        <taxon>Bacillati</taxon>
        <taxon>Actinomycetota</taxon>
        <taxon>Actinomycetes</taxon>
        <taxon>Kitasatosporales</taxon>
        <taxon>Streptomycetaceae</taxon>
        <taxon>Streptomyces</taxon>
    </lineage>
</organism>
<keyword evidence="4" id="KW-1185">Reference proteome</keyword>
<feature type="transmembrane region" description="Helical" evidence="2">
    <location>
        <begin position="358"/>
        <end position="375"/>
    </location>
</feature>
<feature type="transmembrane region" description="Helical" evidence="2">
    <location>
        <begin position="183"/>
        <end position="205"/>
    </location>
</feature>
<feature type="region of interest" description="Disordered" evidence="1">
    <location>
        <begin position="1"/>
        <end position="97"/>
    </location>
</feature>
<protein>
    <submittedName>
        <fullName evidence="3">MFS transporter</fullName>
    </submittedName>
</protein>
<feature type="transmembrane region" description="Helical" evidence="2">
    <location>
        <begin position="116"/>
        <end position="135"/>
    </location>
</feature>
<feature type="transmembrane region" description="Helical" evidence="2">
    <location>
        <begin position="301"/>
        <end position="321"/>
    </location>
</feature>
<feature type="transmembrane region" description="Helical" evidence="2">
    <location>
        <begin position="404"/>
        <end position="420"/>
    </location>
</feature>
<name>A0ABV6TPR8_9ACTN</name>
<feature type="transmembrane region" description="Helical" evidence="2">
    <location>
        <begin position="270"/>
        <end position="294"/>
    </location>
</feature>
<comment type="caution">
    <text evidence="3">The sequence shown here is derived from an EMBL/GenBank/DDBJ whole genome shotgun (WGS) entry which is preliminary data.</text>
</comment>
<feature type="region of interest" description="Disordered" evidence="1">
    <location>
        <begin position="600"/>
        <end position="637"/>
    </location>
</feature>
<evidence type="ECO:0000313" key="3">
    <source>
        <dbReference type="EMBL" id="MFC0847772.1"/>
    </source>
</evidence>
<feature type="transmembrane region" description="Helical" evidence="2">
    <location>
        <begin position="381"/>
        <end position="397"/>
    </location>
</feature>
<evidence type="ECO:0000256" key="2">
    <source>
        <dbReference type="SAM" id="Phobius"/>
    </source>
</evidence>
<dbReference type="RefSeq" id="WP_394322530.1">
    <property type="nucleotide sequence ID" value="NZ_JBHMQV010000009.1"/>
</dbReference>
<feature type="transmembrane region" description="Helical" evidence="2">
    <location>
        <begin position="217"/>
        <end position="250"/>
    </location>
</feature>
<accession>A0ABV6TPR8</accession>
<feature type="compositionally biased region" description="Low complexity" evidence="1">
    <location>
        <begin position="71"/>
        <end position="80"/>
    </location>
</feature>
<feature type="compositionally biased region" description="Polar residues" evidence="1">
    <location>
        <begin position="1"/>
        <end position="18"/>
    </location>
</feature>
<proteinExistence type="predicted"/>
<dbReference type="Proteomes" id="UP001589887">
    <property type="component" value="Unassembled WGS sequence"/>
</dbReference>